<keyword evidence="7" id="KW-0585">Phenylalanine catabolism</keyword>
<dbReference type="FunFam" id="1.20.1050.10:FF:000010">
    <property type="entry name" value="Maleylacetoacetate isomerase isoform 1"/>
    <property type="match status" value="1"/>
</dbReference>
<dbReference type="PANTHER" id="PTHR42673:SF4">
    <property type="entry name" value="MALEYLACETOACETATE ISOMERASE"/>
    <property type="match status" value="1"/>
</dbReference>
<evidence type="ECO:0000256" key="5">
    <source>
        <dbReference type="ARBA" id="ARBA00013199"/>
    </source>
</evidence>
<dbReference type="InterPro" id="IPR040079">
    <property type="entry name" value="Glutathione_S-Trfase"/>
</dbReference>
<dbReference type="InterPro" id="IPR010987">
    <property type="entry name" value="Glutathione-S-Trfase_C-like"/>
</dbReference>
<dbReference type="Pfam" id="PF13409">
    <property type="entry name" value="GST_N_2"/>
    <property type="match status" value="1"/>
</dbReference>
<evidence type="ECO:0000256" key="1">
    <source>
        <dbReference type="ARBA" id="ARBA00001622"/>
    </source>
</evidence>
<dbReference type="GO" id="GO:0006572">
    <property type="term" value="P:L-tyrosine catabolic process"/>
    <property type="evidence" value="ECO:0007669"/>
    <property type="project" value="UniProtKB-KW"/>
</dbReference>
<dbReference type="PROSITE" id="PS50405">
    <property type="entry name" value="GST_CTER"/>
    <property type="match status" value="1"/>
</dbReference>
<evidence type="ECO:0000256" key="4">
    <source>
        <dbReference type="ARBA" id="ARBA00010007"/>
    </source>
</evidence>
<dbReference type="NCBIfam" id="TIGR01262">
    <property type="entry name" value="maiA"/>
    <property type="match status" value="1"/>
</dbReference>
<reference evidence="8" key="1">
    <citation type="submission" date="2020-11" db="EMBL/GenBank/DDBJ databases">
        <authorList>
            <person name="Tran Van P."/>
        </authorList>
    </citation>
    <scope>NUCLEOTIDE SEQUENCE</scope>
</reference>
<dbReference type="PANTHER" id="PTHR42673">
    <property type="entry name" value="MALEYLACETOACETATE ISOMERASE"/>
    <property type="match status" value="1"/>
</dbReference>
<gene>
    <name evidence="8" type="ORF">CTOB1V02_LOCUS2197</name>
</gene>
<dbReference type="OrthoDB" id="202840at2759"/>
<dbReference type="GO" id="GO:0006749">
    <property type="term" value="P:glutathione metabolic process"/>
    <property type="evidence" value="ECO:0007669"/>
    <property type="project" value="TreeGrafter"/>
</dbReference>
<dbReference type="EC" id="5.2.1.2" evidence="5"/>
<protein>
    <recommendedName>
        <fullName evidence="5">maleylacetoacetate isomerase</fullName>
        <ecNumber evidence="5">5.2.1.2</ecNumber>
    </recommendedName>
</protein>
<dbReference type="GO" id="GO:0005739">
    <property type="term" value="C:mitochondrion"/>
    <property type="evidence" value="ECO:0007669"/>
    <property type="project" value="TreeGrafter"/>
</dbReference>
<dbReference type="SFLD" id="SFLDG00358">
    <property type="entry name" value="Main_(cytGST)"/>
    <property type="match status" value="1"/>
</dbReference>
<dbReference type="Gene3D" id="3.40.30.10">
    <property type="entry name" value="Glutaredoxin"/>
    <property type="match status" value="1"/>
</dbReference>
<dbReference type="UniPathway" id="UPA00139">
    <property type="reaction ID" value="UER00340"/>
</dbReference>
<dbReference type="EMBL" id="OB660332">
    <property type="protein sequence ID" value="CAD7224227.1"/>
    <property type="molecule type" value="Genomic_DNA"/>
</dbReference>
<dbReference type="Gene3D" id="1.20.1050.10">
    <property type="match status" value="1"/>
</dbReference>
<evidence type="ECO:0000256" key="7">
    <source>
        <dbReference type="ARBA" id="ARBA00023232"/>
    </source>
</evidence>
<dbReference type="InterPro" id="IPR036249">
    <property type="entry name" value="Thioredoxin-like_sf"/>
</dbReference>
<dbReference type="AlphaFoldDB" id="A0A7R8ZLA3"/>
<comment type="pathway">
    <text evidence="3">Amino-acid degradation; L-phenylalanine degradation; acetoacetate and fumarate from L-phenylalanine: step 5/6.</text>
</comment>
<comment type="catalytic activity">
    <reaction evidence="1">
        <text>4-maleylacetoacetate = 4-fumarylacetoacetate</text>
        <dbReference type="Rhea" id="RHEA:14817"/>
        <dbReference type="ChEBI" id="CHEBI:17105"/>
        <dbReference type="ChEBI" id="CHEBI:18034"/>
        <dbReference type="EC" id="5.2.1.2"/>
    </reaction>
</comment>
<dbReference type="InterPro" id="IPR004045">
    <property type="entry name" value="Glutathione_S-Trfase_N"/>
</dbReference>
<name>A0A7R8ZLA3_9CRUS</name>
<evidence type="ECO:0000256" key="2">
    <source>
        <dbReference type="ARBA" id="ARBA00001955"/>
    </source>
</evidence>
<dbReference type="CDD" id="cd03191">
    <property type="entry name" value="GST_C_Zeta"/>
    <property type="match status" value="1"/>
</dbReference>
<dbReference type="InterPro" id="IPR004046">
    <property type="entry name" value="GST_C"/>
</dbReference>
<dbReference type="InterPro" id="IPR034330">
    <property type="entry name" value="GST_Zeta_C"/>
</dbReference>
<keyword evidence="6" id="KW-0828">Tyrosine catabolism</keyword>
<dbReference type="SUPFAM" id="SSF52833">
    <property type="entry name" value="Thioredoxin-like"/>
    <property type="match status" value="1"/>
</dbReference>
<evidence type="ECO:0000313" key="8">
    <source>
        <dbReference type="EMBL" id="CAD7224227.1"/>
    </source>
</evidence>
<accession>A0A7R8ZLA3</accession>
<dbReference type="GO" id="GO:0006559">
    <property type="term" value="P:L-phenylalanine catabolic process"/>
    <property type="evidence" value="ECO:0007669"/>
    <property type="project" value="UniProtKB-UniPathway"/>
</dbReference>
<dbReference type="SFLD" id="SFLDS00019">
    <property type="entry name" value="Glutathione_Transferase_(cytos"/>
    <property type="match status" value="1"/>
</dbReference>
<sequence length="222" mass="25153">MKHPKMAATNAEVVLYSYWRSSCSWRVRTALALKGLLKDNCEIIAVNLLDDEQKTEGYGEVNPMHQVPSLAVEDGTKVLTQSVAIMEYIEEAFPEPALLPKDMWKRAQVREIVNLIASGIQPLQNLSVLRKLPEGHRKEWGEFHIRKGFIALEAILKKTSGKYCVDDDISLADVCLVPQVFNASRFQLDMTDFPTISDIYCRLIQHPAFEEAKPENQPDVPK</sequence>
<dbReference type="GO" id="GO:0016034">
    <property type="term" value="F:maleylacetoacetate isomerase activity"/>
    <property type="evidence" value="ECO:0007669"/>
    <property type="project" value="UniProtKB-EC"/>
</dbReference>
<organism evidence="8">
    <name type="scientific">Cyprideis torosa</name>
    <dbReference type="NCBI Taxonomy" id="163714"/>
    <lineage>
        <taxon>Eukaryota</taxon>
        <taxon>Metazoa</taxon>
        <taxon>Ecdysozoa</taxon>
        <taxon>Arthropoda</taxon>
        <taxon>Crustacea</taxon>
        <taxon>Oligostraca</taxon>
        <taxon>Ostracoda</taxon>
        <taxon>Podocopa</taxon>
        <taxon>Podocopida</taxon>
        <taxon>Cytherocopina</taxon>
        <taxon>Cytheroidea</taxon>
        <taxon>Cytherideidae</taxon>
        <taxon>Cyprideis</taxon>
    </lineage>
</organism>
<dbReference type="InterPro" id="IPR005955">
    <property type="entry name" value="GST_Zeta"/>
</dbReference>
<dbReference type="GO" id="GO:0004364">
    <property type="term" value="F:glutathione transferase activity"/>
    <property type="evidence" value="ECO:0007669"/>
    <property type="project" value="TreeGrafter"/>
</dbReference>
<evidence type="ECO:0000256" key="6">
    <source>
        <dbReference type="ARBA" id="ARBA00022878"/>
    </source>
</evidence>
<dbReference type="PROSITE" id="PS50404">
    <property type="entry name" value="GST_NTER"/>
    <property type="match status" value="1"/>
</dbReference>
<proteinExistence type="inferred from homology"/>
<evidence type="ECO:0000256" key="3">
    <source>
        <dbReference type="ARBA" id="ARBA00004671"/>
    </source>
</evidence>
<dbReference type="Pfam" id="PF00043">
    <property type="entry name" value="GST_C"/>
    <property type="match status" value="1"/>
</dbReference>
<dbReference type="SUPFAM" id="SSF47616">
    <property type="entry name" value="GST C-terminal domain-like"/>
    <property type="match status" value="1"/>
</dbReference>
<comment type="similarity">
    <text evidence="4">Belongs to the GST superfamily. Zeta family.</text>
</comment>
<comment type="cofactor">
    <cofactor evidence="2">
        <name>glutathione</name>
        <dbReference type="ChEBI" id="CHEBI:57925"/>
    </cofactor>
</comment>
<dbReference type="InterPro" id="IPR036282">
    <property type="entry name" value="Glutathione-S-Trfase_C_sf"/>
</dbReference>